<dbReference type="EMBL" id="MU155174">
    <property type="protein sequence ID" value="KAF9481732.1"/>
    <property type="molecule type" value="Genomic_DNA"/>
</dbReference>
<evidence type="ECO:0000313" key="1">
    <source>
        <dbReference type="EMBL" id="KAF9481732.1"/>
    </source>
</evidence>
<gene>
    <name evidence="1" type="ORF">BDN70DRAFT_802741</name>
</gene>
<name>A0A9P6CWD5_9AGAR</name>
<keyword evidence="2" id="KW-1185">Reference proteome</keyword>
<dbReference type="OrthoDB" id="3167300at2759"/>
<organism evidence="1 2">
    <name type="scientific">Pholiota conissans</name>
    <dbReference type="NCBI Taxonomy" id="109636"/>
    <lineage>
        <taxon>Eukaryota</taxon>
        <taxon>Fungi</taxon>
        <taxon>Dikarya</taxon>
        <taxon>Basidiomycota</taxon>
        <taxon>Agaricomycotina</taxon>
        <taxon>Agaricomycetes</taxon>
        <taxon>Agaricomycetidae</taxon>
        <taxon>Agaricales</taxon>
        <taxon>Agaricineae</taxon>
        <taxon>Strophariaceae</taxon>
        <taxon>Pholiota</taxon>
    </lineage>
</organism>
<reference evidence="1" key="1">
    <citation type="submission" date="2020-11" db="EMBL/GenBank/DDBJ databases">
        <authorList>
            <consortium name="DOE Joint Genome Institute"/>
            <person name="Ahrendt S."/>
            <person name="Riley R."/>
            <person name="Andreopoulos W."/>
            <person name="Labutti K."/>
            <person name="Pangilinan J."/>
            <person name="Ruiz-Duenas F.J."/>
            <person name="Barrasa J.M."/>
            <person name="Sanchez-Garcia M."/>
            <person name="Camarero S."/>
            <person name="Miyauchi S."/>
            <person name="Serrano A."/>
            <person name="Linde D."/>
            <person name="Babiker R."/>
            <person name="Drula E."/>
            <person name="Ayuso-Fernandez I."/>
            <person name="Pacheco R."/>
            <person name="Padilla G."/>
            <person name="Ferreira P."/>
            <person name="Barriuso J."/>
            <person name="Kellner H."/>
            <person name="Castanera R."/>
            <person name="Alfaro M."/>
            <person name="Ramirez L."/>
            <person name="Pisabarro A.G."/>
            <person name="Kuo A."/>
            <person name="Tritt A."/>
            <person name="Lipzen A."/>
            <person name="He G."/>
            <person name="Yan M."/>
            <person name="Ng V."/>
            <person name="Cullen D."/>
            <person name="Martin F."/>
            <person name="Rosso M.-N."/>
            <person name="Henrissat B."/>
            <person name="Hibbett D."/>
            <person name="Martinez A.T."/>
            <person name="Grigoriev I.V."/>
        </authorList>
    </citation>
    <scope>NUCLEOTIDE SEQUENCE</scope>
    <source>
        <strain evidence="1">CIRM-BRFM 674</strain>
    </source>
</reference>
<dbReference type="Proteomes" id="UP000807469">
    <property type="component" value="Unassembled WGS sequence"/>
</dbReference>
<sequence length="340" mass="39495">MPNEIVEQIIQQILETDEGTRSDETGENSKPSWKLLEAFSCTCWNFRLLALPVWFRTLYLKSASDIQDIQTLFPVLKEKWTRHLHCICFHDSQHLVWDLSGFKRLYTIRVDWLYQNFTPLYAMEDPEVVPFINVDSPIKELDIRGVRYPSPMILQAFTNPLQHLVILKLESLRTWCGLCHTCTLVRFPSPKPAGFLYEGGLGLSVHYARSLFSLNYLEEVIFTLPDVGFGLPSPDFPSDSDENNMWTGECDRCIALMYDDSTFRKGWMARKRGVDVEGVHPRSIYQKPPSLKKVQWNFWMWDLTHDTKTYSQEELNVDDEAFFDVISVQNSEDEAGDAEE</sequence>
<protein>
    <submittedName>
        <fullName evidence="1">Uncharacterized protein</fullName>
    </submittedName>
</protein>
<dbReference type="AlphaFoldDB" id="A0A9P6CWD5"/>
<comment type="caution">
    <text evidence="1">The sequence shown here is derived from an EMBL/GenBank/DDBJ whole genome shotgun (WGS) entry which is preliminary data.</text>
</comment>
<evidence type="ECO:0000313" key="2">
    <source>
        <dbReference type="Proteomes" id="UP000807469"/>
    </source>
</evidence>
<accession>A0A9P6CWD5</accession>
<proteinExistence type="predicted"/>